<evidence type="ECO:0000313" key="1">
    <source>
        <dbReference type="EMBL" id="MDN8671206.1"/>
    </source>
</evidence>
<dbReference type="EMBL" id="JAUKNN010000056">
    <property type="protein sequence ID" value="MDN8671206.1"/>
    <property type="molecule type" value="Genomic_DNA"/>
</dbReference>
<accession>A0ABT8QI55</accession>
<organism evidence="1 2">
    <name type="scientific">Stenotrophomonas indicatrix</name>
    <dbReference type="NCBI Taxonomy" id="2045451"/>
    <lineage>
        <taxon>Bacteria</taxon>
        <taxon>Pseudomonadati</taxon>
        <taxon>Pseudomonadota</taxon>
        <taxon>Gammaproteobacteria</taxon>
        <taxon>Lysobacterales</taxon>
        <taxon>Lysobacteraceae</taxon>
        <taxon>Stenotrophomonas</taxon>
    </lineage>
</organism>
<dbReference type="Proteomes" id="UP001174315">
    <property type="component" value="Unassembled WGS sequence"/>
</dbReference>
<sequence length="77" mass="8036">MTLAPAELPATLQPLVHRALTRLAQAVPDPIPAELQPMLVQLAISSDFALDTLVRQPGLLAQLAAPGCPPLPAPVLD</sequence>
<reference evidence="1" key="1">
    <citation type="submission" date="2023-07" db="EMBL/GenBank/DDBJ databases">
        <title>Stenotrophomonas isolates from soil.</title>
        <authorList>
            <person name="Sharma V."/>
            <person name="Zur-Pinska J."/>
            <person name="Hay A.G."/>
        </authorList>
    </citation>
    <scope>NUCLEOTIDE SEQUENCE</scope>
    <source>
        <strain evidence="1">C2</strain>
    </source>
</reference>
<feature type="non-terminal residue" evidence="1">
    <location>
        <position position="77"/>
    </location>
</feature>
<protein>
    <submittedName>
        <fullName evidence="1">Uncharacterized protein</fullName>
    </submittedName>
</protein>
<evidence type="ECO:0000313" key="2">
    <source>
        <dbReference type="Proteomes" id="UP001174315"/>
    </source>
</evidence>
<dbReference type="RefSeq" id="WP_301870186.1">
    <property type="nucleotide sequence ID" value="NZ_JAUKNN010000056.1"/>
</dbReference>
<gene>
    <name evidence="1" type="ORF">Q0S36_17830</name>
</gene>
<comment type="caution">
    <text evidence="1">The sequence shown here is derived from an EMBL/GenBank/DDBJ whole genome shotgun (WGS) entry which is preliminary data.</text>
</comment>
<name>A0ABT8QI55_9GAMM</name>
<proteinExistence type="predicted"/>
<keyword evidence="2" id="KW-1185">Reference proteome</keyword>